<dbReference type="InterPro" id="IPR029787">
    <property type="entry name" value="Nucleotide_cyclase"/>
</dbReference>
<feature type="transmembrane region" description="Helical" evidence="1">
    <location>
        <begin position="83"/>
        <end position="106"/>
    </location>
</feature>
<proteinExistence type="predicted"/>
<organism evidence="2 3">
    <name type="scientific">Bacillus bingmayongensis</name>
    <dbReference type="NCBI Taxonomy" id="1150157"/>
    <lineage>
        <taxon>Bacteria</taxon>
        <taxon>Bacillati</taxon>
        <taxon>Bacillota</taxon>
        <taxon>Bacilli</taxon>
        <taxon>Bacillales</taxon>
        <taxon>Bacillaceae</taxon>
        <taxon>Bacillus</taxon>
    </lineage>
</organism>
<dbReference type="Proteomes" id="UP001291930">
    <property type="component" value="Unassembled WGS sequence"/>
</dbReference>
<dbReference type="EMBL" id="JAXOVW010000042">
    <property type="protein sequence ID" value="MDZ5608914.1"/>
    <property type="molecule type" value="Genomic_DNA"/>
</dbReference>
<keyword evidence="1" id="KW-1133">Transmembrane helix</keyword>
<keyword evidence="3" id="KW-1185">Reference proteome</keyword>
<evidence type="ECO:0000313" key="3">
    <source>
        <dbReference type="Proteomes" id="UP001291930"/>
    </source>
</evidence>
<protein>
    <submittedName>
        <fullName evidence="2">dGTP triphosphohydrolase</fullName>
    </submittedName>
</protein>
<reference evidence="3" key="1">
    <citation type="submission" date="2023-11" db="EMBL/GenBank/DDBJ databases">
        <title>Genome Sequence of Bacillus pseudomycoides stain BUPM19.</title>
        <authorList>
            <person name="Farhat A."/>
        </authorList>
    </citation>
    <scope>NUCLEOTIDE SEQUENCE [LARGE SCALE GENOMIC DNA]</scope>
    <source>
        <strain evidence="3">BUPM19</strain>
    </source>
</reference>
<dbReference type="Gene3D" id="3.30.70.270">
    <property type="match status" value="1"/>
</dbReference>
<accession>A0ABU5JZP9</accession>
<keyword evidence="1" id="KW-0472">Membrane</keyword>
<gene>
    <name evidence="2" type="ORF">U2I54_18035</name>
</gene>
<name>A0ABU5JZP9_9BACI</name>
<keyword evidence="1" id="KW-0812">Transmembrane</keyword>
<feature type="transmembrane region" description="Helical" evidence="1">
    <location>
        <begin position="55"/>
        <end position="77"/>
    </location>
</feature>
<evidence type="ECO:0000313" key="2">
    <source>
        <dbReference type="EMBL" id="MDZ5608914.1"/>
    </source>
</evidence>
<dbReference type="InterPro" id="IPR043128">
    <property type="entry name" value="Rev_trsase/Diguanyl_cyclase"/>
</dbReference>
<dbReference type="SUPFAM" id="SSF55073">
    <property type="entry name" value="Nucleotide cyclase"/>
    <property type="match status" value="1"/>
</dbReference>
<feature type="transmembrane region" description="Helical" evidence="1">
    <location>
        <begin position="30"/>
        <end position="48"/>
    </location>
</feature>
<evidence type="ECO:0000256" key="1">
    <source>
        <dbReference type="SAM" id="Phobius"/>
    </source>
</evidence>
<dbReference type="RefSeq" id="WP_374218524.1">
    <property type="nucleotide sequence ID" value="NZ_JAXOVW010000042.1"/>
</dbReference>
<comment type="caution">
    <text evidence="2">The sequence shown here is derived from an EMBL/GenBank/DDBJ whole genome shotgun (WGS) entry which is preliminary data.</text>
</comment>
<sequence length="250" mass="29665">MKQTPNQIILLWIIQILFYFTTVHMSSFPYAFFFTIIYVLINLLFLFISNKFAFTLFIAGTLLSVFYLFYEAWLYLWSTSTQLTYIIVHFLAIANFFLIYISTYMLKKLLDENIRLRKQVQTLEQYIGETKLLTRQEFERRGLLLEAAMKRRGETGMLIYFSFTSFSSYTKRSVMDRVASLLLDTVRRDFDLVGKYDDNTLLILLQNTNEAGVNIVMMRLEHTWQEWLTEEALSKIIIKQEQLGERVLTT</sequence>
<feature type="transmembrane region" description="Helical" evidence="1">
    <location>
        <begin position="7"/>
        <end position="24"/>
    </location>
</feature>